<comment type="similarity">
    <text evidence="5">Belongs to the SAT4 family.</text>
</comment>
<comment type="subcellular location">
    <subcellularLocation>
        <location evidence="1">Membrane</location>
        <topology evidence="1">Multi-pass membrane protein</topology>
    </subcellularLocation>
</comment>
<evidence type="ECO:0000256" key="2">
    <source>
        <dbReference type="ARBA" id="ARBA00022692"/>
    </source>
</evidence>
<dbReference type="InterPro" id="IPR049326">
    <property type="entry name" value="Rhodopsin_dom_fungi"/>
</dbReference>
<proteinExistence type="inferred from homology"/>
<dbReference type="Proteomes" id="UP000068243">
    <property type="component" value="Unassembled WGS sequence"/>
</dbReference>
<feature type="compositionally biased region" description="Polar residues" evidence="6">
    <location>
        <begin position="71"/>
        <end position="91"/>
    </location>
</feature>
<feature type="transmembrane region" description="Helical" evidence="7">
    <location>
        <begin position="494"/>
        <end position="516"/>
    </location>
</feature>
<evidence type="ECO:0000256" key="5">
    <source>
        <dbReference type="ARBA" id="ARBA00038359"/>
    </source>
</evidence>
<evidence type="ECO:0000256" key="4">
    <source>
        <dbReference type="ARBA" id="ARBA00023136"/>
    </source>
</evidence>
<dbReference type="VEuPathDB" id="FungiDB:M747DRAFT_24861"/>
<reference evidence="10" key="1">
    <citation type="journal article" date="2016" name="Genome Announc.">
        <title>Draft genome sequence of Aspergillus niger strain An76.</title>
        <authorList>
            <person name="Gong W."/>
            <person name="Cheng Z."/>
            <person name="Zhang H."/>
            <person name="Liu L."/>
            <person name="Gao P."/>
            <person name="Wang L."/>
        </authorList>
    </citation>
    <scope>NUCLEOTIDE SEQUENCE [LARGE SCALE GENOMIC DNA]</scope>
    <source>
        <strain evidence="10">An76</strain>
    </source>
</reference>
<evidence type="ECO:0000256" key="1">
    <source>
        <dbReference type="ARBA" id="ARBA00004141"/>
    </source>
</evidence>
<dbReference type="PANTHER" id="PTHR33048">
    <property type="entry name" value="PTH11-LIKE INTEGRAL MEMBRANE PROTEIN (AFU_ORTHOLOGUE AFUA_5G11245)"/>
    <property type="match status" value="1"/>
</dbReference>
<dbReference type="GO" id="GO:0016020">
    <property type="term" value="C:membrane"/>
    <property type="evidence" value="ECO:0007669"/>
    <property type="project" value="UniProtKB-SubCell"/>
</dbReference>
<dbReference type="EMBL" id="BCMY01000007">
    <property type="protein sequence ID" value="GAQ42339.1"/>
    <property type="molecule type" value="Genomic_DNA"/>
</dbReference>
<keyword evidence="3 7" id="KW-1133">Transmembrane helix</keyword>
<dbReference type="AlphaFoldDB" id="A0A100IJH1"/>
<sequence>MTSPFSTPSFPRNIPLFSHLTSDDNDETSDSPSPTDVATISSDSARPTSPGDRSPSIQFAARREFRRRVASVTSNEHIERSGNSTSPKPMTVQQYMLDSDPADPNLTALRRLMAGSPSSPSRSREAPTISSSIGNAAVSPGMNDVFQDAVEEQIQDPAEGDKPKVTTEAILSHMHNIVRGHYNENNKGYAYVYRDSKDECQRFKIGSTDRPEDRKKELDKQCKLKNWELVQDPKMPIWEYKRLERLAHSELQNFRCDTKCPGDGMKHREYFYGSNATASEVLGRWSRWLVDHEPYDKSELKPFWSDRLECFMANKMASFYFNCRKATCSQRDSTPIACQECLQIGWKVWTEPTTLDKVKYYCPYYAKASMSDEHPNGFGRPFFIVTWVEFGLAIIFMIARCVAASKLIHNVAKDLYLAIATFVLGAASMAMITVGATYGLGLPQDMLSFNESKMALLYGWVNQLIALVAIGLGKLTIVAFLEQVQGYQTKARSIFLWSLAGSNLVVNCVAAILMMLQCSPRRMLWEAYTKEYCPYRSRIQIFGYIQGPWSAVCDFVLALYPISFLARVHAFSIATRIGLCVLMGFGVVAGACTIVKTVQLTVLTKIEDPSQQIGTVIVWNQTEMWVVFIVSCIPPTKVFFKHVYRRSSIRLGSFVDHMRPREHETKQNESLQSSC</sequence>
<feature type="compositionally biased region" description="Polar residues" evidence="6">
    <location>
        <begin position="30"/>
        <end position="47"/>
    </location>
</feature>
<evidence type="ECO:0000256" key="7">
    <source>
        <dbReference type="SAM" id="Phobius"/>
    </source>
</evidence>
<organism evidence="9 10">
    <name type="scientific">Aspergillus niger</name>
    <dbReference type="NCBI Taxonomy" id="5061"/>
    <lineage>
        <taxon>Eukaryota</taxon>
        <taxon>Fungi</taxon>
        <taxon>Dikarya</taxon>
        <taxon>Ascomycota</taxon>
        <taxon>Pezizomycotina</taxon>
        <taxon>Eurotiomycetes</taxon>
        <taxon>Eurotiomycetidae</taxon>
        <taxon>Eurotiales</taxon>
        <taxon>Aspergillaceae</taxon>
        <taxon>Aspergillus</taxon>
        <taxon>Aspergillus subgen. Circumdati</taxon>
    </lineage>
</organism>
<feature type="transmembrane region" description="Helical" evidence="7">
    <location>
        <begin position="382"/>
        <end position="403"/>
    </location>
</feature>
<feature type="region of interest" description="Disordered" evidence="6">
    <location>
        <begin position="1"/>
        <end position="91"/>
    </location>
</feature>
<dbReference type="VEuPathDB" id="FungiDB:M747DRAFT_322655"/>
<dbReference type="InterPro" id="IPR018306">
    <property type="entry name" value="Phage_T5_Orf172_DNA-bd"/>
</dbReference>
<evidence type="ECO:0000256" key="6">
    <source>
        <dbReference type="SAM" id="MobiDB-lite"/>
    </source>
</evidence>
<feature type="transmembrane region" description="Helical" evidence="7">
    <location>
        <begin position="577"/>
        <end position="602"/>
    </location>
</feature>
<dbReference type="VEuPathDB" id="FungiDB:ATCC64974_90880"/>
<dbReference type="Pfam" id="PF20684">
    <property type="entry name" value="Fung_rhodopsin"/>
    <property type="match status" value="1"/>
</dbReference>
<dbReference type="VEuPathDB" id="FungiDB:An11g04930"/>
<dbReference type="Pfam" id="PF10544">
    <property type="entry name" value="T5orf172"/>
    <property type="match status" value="1"/>
</dbReference>
<comment type="caution">
    <text evidence="9">The sequence shown here is derived from an EMBL/GenBank/DDBJ whole genome shotgun (WGS) entry which is preliminary data.</text>
</comment>
<dbReference type="VEuPathDB" id="FungiDB:An11g04935"/>
<feature type="transmembrane region" description="Helical" evidence="7">
    <location>
        <begin position="460"/>
        <end position="482"/>
    </location>
</feature>
<keyword evidence="2 7" id="KW-0812">Transmembrane</keyword>
<keyword evidence="4 7" id="KW-0472">Membrane</keyword>
<dbReference type="PANTHER" id="PTHR33048:SF165">
    <property type="entry name" value="INTEGRAL MEMBRANE PROTEIN"/>
    <property type="match status" value="1"/>
</dbReference>
<dbReference type="VEuPathDB" id="FungiDB:ASPNIDRAFT2_178726"/>
<accession>A0A100IJH1</accession>
<dbReference type="VEuPathDB" id="FungiDB:ASPNIDRAFT2_1127564"/>
<dbReference type="VEuPathDB" id="FungiDB:ATCC64974_90870"/>
<dbReference type="SMART" id="SM00974">
    <property type="entry name" value="T5orf172"/>
    <property type="match status" value="1"/>
</dbReference>
<evidence type="ECO:0000256" key="3">
    <source>
        <dbReference type="ARBA" id="ARBA00022989"/>
    </source>
</evidence>
<evidence type="ECO:0000313" key="10">
    <source>
        <dbReference type="Proteomes" id="UP000068243"/>
    </source>
</evidence>
<feature type="transmembrane region" description="Helical" evidence="7">
    <location>
        <begin position="415"/>
        <end position="440"/>
    </location>
</feature>
<name>A0A100IJH1_ASPNG</name>
<protein>
    <recommendedName>
        <fullName evidence="8">Bacteriophage T5 Orf172 DNA-binding domain-containing protein</fullName>
    </recommendedName>
</protein>
<evidence type="ECO:0000313" key="9">
    <source>
        <dbReference type="EMBL" id="GAQ42339.1"/>
    </source>
</evidence>
<gene>
    <name evidence="9" type="ORF">ABL_05000</name>
</gene>
<dbReference type="InterPro" id="IPR052337">
    <property type="entry name" value="SAT4-like"/>
</dbReference>
<feature type="region of interest" description="Disordered" evidence="6">
    <location>
        <begin position="113"/>
        <end position="140"/>
    </location>
</feature>
<evidence type="ECO:0000259" key="8">
    <source>
        <dbReference type="SMART" id="SM00974"/>
    </source>
</evidence>
<feature type="domain" description="Bacteriophage T5 Orf172 DNA-binding" evidence="8">
    <location>
        <begin position="197"/>
        <end position="285"/>
    </location>
</feature>
<dbReference type="OrthoDB" id="3934549at2759"/>
<feature type="compositionally biased region" description="Polar residues" evidence="6">
    <location>
        <begin position="1"/>
        <end position="10"/>
    </location>
</feature>